<keyword evidence="2" id="KW-0288">FMN</keyword>
<evidence type="ECO:0000313" key="4">
    <source>
        <dbReference type="EMBL" id="RKP28220.1"/>
    </source>
</evidence>
<dbReference type="OrthoDB" id="412383at2759"/>
<dbReference type="Proteomes" id="UP000278143">
    <property type="component" value="Unassembled WGS sequence"/>
</dbReference>
<reference evidence="5" key="1">
    <citation type="journal article" date="2018" name="Nat. Microbiol.">
        <title>Leveraging single-cell genomics to expand the fungal tree of life.</title>
        <authorList>
            <person name="Ahrendt S.R."/>
            <person name="Quandt C.A."/>
            <person name="Ciobanu D."/>
            <person name="Clum A."/>
            <person name="Salamov A."/>
            <person name="Andreopoulos B."/>
            <person name="Cheng J.F."/>
            <person name="Woyke T."/>
            <person name="Pelin A."/>
            <person name="Henrissat B."/>
            <person name="Reynolds N.K."/>
            <person name="Benny G.L."/>
            <person name="Smith M.E."/>
            <person name="James T.Y."/>
            <person name="Grigoriev I.V."/>
        </authorList>
    </citation>
    <scope>NUCLEOTIDE SEQUENCE [LARGE SCALE GENOMIC DNA]</scope>
    <source>
        <strain evidence="5">Benny S71-1</strain>
    </source>
</reference>
<name>A0A4P9Z8Y8_9FUNG</name>
<dbReference type="CDD" id="cd04730">
    <property type="entry name" value="NPD_like"/>
    <property type="match status" value="1"/>
</dbReference>
<protein>
    <submittedName>
        <fullName evidence="4">2-nitropropane dioxygenase</fullName>
    </submittedName>
</protein>
<evidence type="ECO:0000256" key="3">
    <source>
        <dbReference type="ARBA" id="ARBA00023002"/>
    </source>
</evidence>
<keyword evidence="1" id="KW-0285">Flavoprotein</keyword>
<dbReference type="Pfam" id="PF03060">
    <property type="entry name" value="NMO"/>
    <property type="match status" value="1"/>
</dbReference>
<dbReference type="EMBL" id="KZ989111">
    <property type="protein sequence ID" value="RKP28220.1"/>
    <property type="molecule type" value="Genomic_DNA"/>
</dbReference>
<dbReference type="PANTHER" id="PTHR32332">
    <property type="entry name" value="2-NITROPROPANE DIOXYGENASE"/>
    <property type="match status" value="1"/>
</dbReference>
<dbReference type="InterPro" id="IPR013785">
    <property type="entry name" value="Aldolase_TIM"/>
</dbReference>
<dbReference type="InterPro" id="IPR004136">
    <property type="entry name" value="NMO"/>
</dbReference>
<keyword evidence="4" id="KW-0223">Dioxygenase</keyword>
<dbReference type="SUPFAM" id="SSF51412">
    <property type="entry name" value="Inosine monophosphate dehydrogenase (IMPDH)"/>
    <property type="match status" value="1"/>
</dbReference>
<evidence type="ECO:0000256" key="1">
    <source>
        <dbReference type="ARBA" id="ARBA00022630"/>
    </source>
</evidence>
<dbReference type="PANTHER" id="PTHR32332:SF20">
    <property type="entry name" value="2-NITROPROPANE DIOXYGENASE-LIKE PROTEIN"/>
    <property type="match status" value="1"/>
</dbReference>
<dbReference type="Gene3D" id="3.20.20.70">
    <property type="entry name" value="Aldolase class I"/>
    <property type="match status" value="1"/>
</dbReference>
<dbReference type="GO" id="GO:0018580">
    <property type="term" value="F:nitronate monooxygenase activity"/>
    <property type="evidence" value="ECO:0007669"/>
    <property type="project" value="InterPro"/>
</dbReference>
<dbReference type="GO" id="GO:0051213">
    <property type="term" value="F:dioxygenase activity"/>
    <property type="evidence" value="ECO:0007669"/>
    <property type="project" value="UniProtKB-KW"/>
</dbReference>
<dbReference type="AlphaFoldDB" id="A0A4P9Z8Y8"/>
<sequence length="368" mass="39352">MPSLPCASVPAWAPRPPLNCSSIDAKHTGVFSVKTAITEMFGIEHPIIQGGMHYVGFAELAAAVSNAGGLGVITGLTQKTPELLAKEIARCRGMSDKPFGVNLTFLPTFNAPPYQEYIAAIREGGVKIVETAGRSPEQYMPALKAGGIKVIHKCTSVRHALRAEQIGCDAVSVDGFECGGHPGEDDMPNMILLPRAAEELSIPFVASGGMADGRSLVAALSLGAAGINMGTRFIATKEAPVHENVKKSLVAATELDTRLVMRTLRNTERVLTNKAVERLIEIEREKGNSLKIDDIIEEVAGVYPKVMIDGDLDAGAWSCGMVVGLIKDVPTVKELIDRTMVEAEGIIRQRLVGFLDGLPEKRHKHAVA</sequence>
<accession>A0A4P9Z8Y8</accession>
<keyword evidence="5" id="KW-1185">Reference proteome</keyword>
<proteinExistence type="predicted"/>
<organism evidence="4 5">
    <name type="scientific">Syncephalis pseudoplumigaleata</name>
    <dbReference type="NCBI Taxonomy" id="1712513"/>
    <lineage>
        <taxon>Eukaryota</taxon>
        <taxon>Fungi</taxon>
        <taxon>Fungi incertae sedis</taxon>
        <taxon>Zoopagomycota</taxon>
        <taxon>Zoopagomycotina</taxon>
        <taxon>Zoopagomycetes</taxon>
        <taxon>Zoopagales</taxon>
        <taxon>Piptocephalidaceae</taxon>
        <taxon>Syncephalis</taxon>
    </lineage>
</organism>
<keyword evidence="3" id="KW-0560">Oxidoreductase</keyword>
<evidence type="ECO:0000256" key="2">
    <source>
        <dbReference type="ARBA" id="ARBA00022643"/>
    </source>
</evidence>
<evidence type="ECO:0000313" key="5">
    <source>
        <dbReference type="Proteomes" id="UP000278143"/>
    </source>
</evidence>
<gene>
    <name evidence="4" type="ORF">SYNPS1DRAFT_11575</name>
</gene>